<dbReference type="Pfam" id="PF00970">
    <property type="entry name" value="FAD_binding_6"/>
    <property type="match status" value="1"/>
</dbReference>
<evidence type="ECO:0000256" key="7">
    <source>
        <dbReference type="SAM" id="Phobius"/>
    </source>
</evidence>
<dbReference type="InterPro" id="IPR039261">
    <property type="entry name" value="FNR_nucleotide-bd"/>
</dbReference>
<dbReference type="OrthoDB" id="432685at2759"/>
<evidence type="ECO:0000256" key="2">
    <source>
        <dbReference type="ARBA" id="ARBA00006105"/>
    </source>
</evidence>
<dbReference type="PRINTS" id="PR00406">
    <property type="entry name" value="CYTB5RDTASE"/>
</dbReference>
<dbReference type="GO" id="GO:0016491">
    <property type="term" value="F:oxidoreductase activity"/>
    <property type="evidence" value="ECO:0007669"/>
    <property type="project" value="UniProtKB-KW"/>
</dbReference>
<keyword evidence="5" id="KW-0560">Oxidoreductase</keyword>
<proteinExistence type="inferred from homology"/>
<feature type="binding site" evidence="6">
    <location>
        <position position="158"/>
    </location>
    <ligand>
        <name>FAD</name>
        <dbReference type="ChEBI" id="CHEBI:57692"/>
    </ligand>
</feature>
<evidence type="ECO:0000256" key="3">
    <source>
        <dbReference type="ARBA" id="ARBA00022630"/>
    </source>
</evidence>
<feature type="binding site" evidence="6">
    <location>
        <position position="134"/>
    </location>
    <ligand>
        <name>FAD</name>
        <dbReference type="ChEBI" id="CHEBI:57692"/>
    </ligand>
</feature>
<evidence type="ECO:0000313" key="10">
    <source>
        <dbReference type="Proteomes" id="UP000724874"/>
    </source>
</evidence>
<comment type="cofactor">
    <cofactor evidence="1 6">
        <name>FAD</name>
        <dbReference type="ChEBI" id="CHEBI:57692"/>
    </cofactor>
</comment>
<feature type="binding site" evidence="6">
    <location>
        <position position="200"/>
    </location>
    <ligand>
        <name>FAD</name>
        <dbReference type="ChEBI" id="CHEBI:57692"/>
    </ligand>
</feature>
<dbReference type="InterPro" id="IPR017938">
    <property type="entry name" value="Riboflavin_synthase-like_b-brl"/>
</dbReference>
<evidence type="ECO:0000313" key="9">
    <source>
        <dbReference type="EMBL" id="KAF8901674.1"/>
    </source>
</evidence>
<dbReference type="Gene3D" id="2.40.30.10">
    <property type="entry name" value="Translation factors"/>
    <property type="match status" value="1"/>
</dbReference>
<evidence type="ECO:0000256" key="5">
    <source>
        <dbReference type="ARBA" id="ARBA00023002"/>
    </source>
</evidence>
<dbReference type="SUPFAM" id="SSF63380">
    <property type="entry name" value="Riboflavin synthase domain-like"/>
    <property type="match status" value="1"/>
</dbReference>
<evidence type="ECO:0000256" key="4">
    <source>
        <dbReference type="ARBA" id="ARBA00022827"/>
    </source>
</evidence>
<keyword evidence="3 6" id="KW-0285">Flavoprotein</keyword>
<dbReference type="SUPFAM" id="SSF52343">
    <property type="entry name" value="Ferredoxin reductase-like, C-terminal NADP-linked domain"/>
    <property type="match status" value="1"/>
</dbReference>
<comment type="caution">
    <text evidence="9">The sequence shown here is derived from an EMBL/GenBank/DDBJ whole genome shotgun (WGS) entry which is preliminary data.</text>
</comment>
<dbReference type="InterPro" id="IPR008333">
    <property type="entry name" value="Cbr1-like_FAD-bd_dom"/>
</dbReference>
<evidence type="ECO:0000256" key="1">
    <source>
        <dbReference type="ARBA" id="ARBA00001974"/>
    </source>
</evidence>
<dbReference type="PROSITE" id="PS51384">
    <property type="entry name" value="FAD_FR"/>
    <property type="match status" value="1"/>
</dbReference>
<dbReference type="Proteomes" id="UP000724874">
    <property type="component" value="Unassembled WGS sequence"/>
</dbReference>
<keyword evidence="7" id="KW-0812">Transmembrane</keyword>
<keyword evidence="10" id="KW-1185">Reference proteome</keyword>
<dbReference type="InterPro" id="IPR001433">
    <property type="entry name" value="OxRdtase_FAD/NAD-bd"/>
</dbReference>
<dbReference type="InterPro" id="IPR017927">
    <property type="entry name" value="FAD-bd_FR_type"/>
</dbReference>
<keyword evidence="4 6" id="KW-0274">FAD</keyword>
<sequence>MWRQLACRRLPSSRLLIPKPSPCTRYASRRFISQKISPHSGGYTTSKRVFTISIAFLAGLSIYFFLEDPIPRVVRSSLSSRHFVPSLVLSTEDSGPNSKLLKLAVPQCLIPPTNPGPIWSVYIKDDDIQVERAYTPLTGIDDRGHMTFWIRRYPNGEVGRWLHAKRPGDKVELRGPLTTWPWKENTWDEVVMISGGTGITPFIQLFNTVISKSNESSNTQFTLLHSSRTPEELPPTALLDPLLEYSAENPEKFKLHFFVDKETSSKRAASISQLNHLNTGRITDDVLQRFLKLKSEQPSWWSKIWYRSRLQGETERKILFLVCGPEPMIAAIAGPYGRNFSQGPIGGTLGRMGYSSNQVYKL</sequence>
<dbReference type="InterPro" id="IPR001834">
    <property type="entry name" value="CBR-like"/>
</dbReference>
<dbReference type="PANTHER" id="PTHR19370">
    <property type="entry name" value="NADH-CYTOCHROME B5 REDUCTASE"/>
    <property type="match status" value="1"/>
</dbReference>
<name>A0A9P5NP71_GYMJU</name>
<keyword evidence="7" id="KW-0472">Membrane</keyword>
<comment type="similarity">
    <text evidence="2">Belongs to the flavoprotein pyridine nucleotide cytochrome reductase family.</text>
</comment>
<protein>
    <recommendedName>
        <fullName evidence="8">FAD-binding FR-type domain-containing protein</fullName>
    </recommendedName>
</protein>
<feature type="transmembrane region" description="Helical" evidence="7">
    <location>
        <begin position="49"/>
        <end position="66"/>
    </location>
</feature>
<dbReference type="EMBL" id="JADNYJ010000040">
    <property type="protein sequence ID" value="KAF8901674.1"/>
    <property type="molecule type" value="Genomic_DNA"/>
</dbReference>
<feature type="binding site" evidence="6">
    <location>
        <position position="132"/>
    </location>
    <ligand>
        <name>FAD</name>
        <dbReference type="ChEBI" id="CHEBI:57692"/>
    </ligand>
</feature>
<dbReference type="PANTHER" id="PTHR19370:SF184">
    <property type="entry name" value="NADH-CYTOCHROME B5 REDUCTASE-LIKE"/>
    <property type="match status" value="1"/>
</dbReference>
<keyword evidence="7" id="KW-1133">Transmembrane helix</keyword>
<accession>A0A9P5NP71</accession>
<gene>
    <name evidence="9" type="ORF">CPB84DRAFT_1729588</name>
</gene>
<reference evidence="9" key="1">
    <citation type="submission" date="2020-11" db="EMBL/GenBank/DDBJ databases">
        <authorList>
            <consortium name="DOE Joint Genome Institute"/>
            <person name="Ahrendt S."/>
            <person name="Riley R."/>
            <person name="Andreopoulos W."/>
            <person name="LaButti K."/>
            <person name="Pangilinan J."/>
            <person name="Ruiz-duenas F.J."/>
            <person name="Barrasa J.M."/>
            <person name="Sanchez-Garcia M."/>
            <person name="Camarero S."/>
            <person name="Miyauchi S."/>
            <person name="Serrano A."/>
            <person name="Linde D."/>
            <person name="Babiker R."/>
            <person name="Drula E."/>
            <person name="Ayuso-Fernandez I."/>
            <person name="Pacheco R."/>
            <person name="Padilla G."/>
            <person name="Ferreira P."/>
            <person name="Barriuso J."/>
            <person name="Kellner H."/>
            <person name="Castanera R."/>
            <person name="Alfaro M."/>
            <person name="Ramirez L."/>
            <person name="Pisabarro A.G."/>
            <person name="Kuo A."/>
            <person name="Tritt A."/>
            <person name="Lipzen A."/>
            <person name="He G."/>
            <person name="Yan M."/>
            <person name="Ng V."/>
            <person name="Cullen D."/>
            <person name="Martin F."/>
            <person name="Rosso M.-N."/>
            <person name="Henrissat B."/>
            <person name="Hibbett D."/>
            <person name="Martinez A.T."/>
            <person name="Grigoriev I.V."/>
        </authorList>
    </citation>
    <scope>NUCLEOTIDE SEQUENCE</scope>
    <source>
        <strain evidence="9">AH 44721</strain>
    </source>
</reference>
<dbReference type="AlphaFoldDB" id="A0A9P5NP71"/>
<dbReference type="Gene3D" id="3.40.50.80">
    <property type="entry name" value="Nucleotide-binding domain of ferredoxin-NADP reductase (FNR) module"/>
    <property type="match status" value="1"/>
</dbReference>
<dbReference type="Pfam" id="PF00175">
    <property type="entry name" value="NAD_binding_1"/>
    <property type="match status" value="1"/>
</dbReference>
<organism evidence="9 10">
    <name type="scientific">Gymnopilus junonius</name>
    <name type="common">Spectacular rustgill mushroom</name>
    <name type="synonym">Gymnopilus spectabilis subsp. junonius</name>
    <dbReference type="NCBI Taxonomy" id="109634"/>
    <lineage>
        <taxon>Eukaryota</taxon>
        <taxon>Fungi</taxon>
        <taxon>Dikarya</taxon>
        <taxon>Basidiomycota</taxon>
        <taxon>Agaricomycotina</taxon>
        <taxon>Agaricomycetes</taxon>
        <taxon>Agaricomycetidae</taxon>
        <taxon>Agaricales</taxon>
        <taxon>Agaricineae</taxon>
        <taxon>Hymenogastraceae</taxon>
        <taxon>Gymnopilus</taxon>
    </lineage>
</organism>
<evidence type="ECO:0000256" key="6">
    <source>
        <dbReference type="PIRSR" id="PIRSR601834-1"/>
    </source>
</evidence>
<dbReference type="CDD" id="cd06183">
    <property type="entry name" value="cyt_b5_reduct_like"/>
    <property type="match status" value="1"/>
</dbReference>
<evidence type="ECO:0000259" key="8">
    <source>
        <dbReference type="PROSITE" id="PS51384"/>
    </source>
</evidence>
<feature type="domain" description="FAD-binding FR-type" evidence="8">
    <location>
        <begin position="81"/>
        <end position="183"/>
    </location>
</feature>